<evidence type="ECO:0000256" key="1">
    <source>
        <dbReference type="ARBA" id="ARBA00008192"/>
    </source>
</evidence>
<keyword evidence="3" id="KW-0231">Viral genome packaging</keyword>
<proteinExistence type="inferred from homology"/>
<keyword evidence="6" id="KW-1185">Reference proteome</keyword>
<feature type="region of interest" description="Disordered" evidence="4">
    <location>
        <begin position="1"/>
        <end position="84"/>
    </location>
</feature>
<sequence>MPAKKRTALPPTSTQRLKQRKQEKHWSAEESDWESQGDMEEEWDSLASDEGEAEAETEDTVAKPSQKRPSNATTSSDQPTINRRWDNTAAAAMGKTTLKKSRQGYRSWRKHKNAIITCLENCGGNISLPQQAKKQDSPSTKELRNRIFPTLYAIFQQSRGQEPELKIKNRSLRSLTRSCLYHKNEEQLQRTLDDAEALFNKYCASTLKE</sequence>
<protein>
    <submittedName>
        <fullName evidence="5">Protein 33 kDa</fullName>
    </submittedName>
</protein>
<name>A0A097IWD0_9ADEN</name>
<dbReference type="KEGG" id="vg:22220263"/>
<dbReference type="InterPro" id="IPR021304">
    <property type="entry name" value="Adeno_L4-33K/L4-22K"/>
</dbReference>
<feature type="compositionally biased region" description="Polar residues" evidence="4">
    <location>
        <begin position="67"/>
        <end position="81"/>
    </location>
</feature>
<evidence type="ECO:0000313" key="5">
    <source>
        <dbReference type="EMBL" id="AIT70987.1"/>
    </source>
</evidence>
<accession>A0A097IWD0</accession>
<dbReference type="GeneID" id="22220263"/>
<dbReference type="EMBL" id="KM190146">
    <property type="protein sequence ID" value="AIT70987.1"/>
    <property type="molecule type" value="Genomic_DNA"/>
</dbReference>
<organism evidence="5 6">
    <name type="scientific">Simian adenovirus DM-2014</name>
    <dbReference type="NCBI Taxonomy" id="1560346"/>
    <lineage>
        <taxon>Viruses</taxon>
        <taxon>Varidnaviria</taxon>
        <taxon>Bamfordvirae</taxon>
        <taxon>Preplasmiviricota</taxon>
        <taxon>Polisuviricotina</taxon>
        <taxon>Pharingeaviricetes</taxon>
        <taxon>Rowavirales</taxon>
        <taxon>Adenoviridae</taxon>
        <taxon>Mastadenovirus</taxon>
        <taxon>Mastadenovirus rhesi</taxon>
        <taxon>Simian mastadenovirus H</taxon>
        <taxon>simian adenovirus 54</taxon>
    </lineage>
</organism>
<evidence type="ECO:0000313" key="6">
    <source>
        <dbReference type="Proteomes" id="UP000128946"/>
    </source>
</evidence>
<dbReference type="GO" id="GO:0019073">
    <property type="term" value="P:viral DNA genome packaging"/>
    <property type="evidence" value="ECO:0007669"/>
    <property type="project" value="InterPro"/>
</dbReference>
<dbReference type="OrthoDB" id="15863at10239"/>
<evidence type="ECO:0000256" key="2">
    <source>
        <dbReference type="ARBA" id="ARBA00022612"/>
    </source>
</evidence>
<evidence type="ECO:0000256" key="4">
    <source>
        <dbReference type="SAM" id="MobiDB-lite"/>
    </source>
</evidence>
<dbReference type="Proteomes" id="UP000128946">
    <property type="component" value="Segment"/>
</dbReference>
<comment type="similarity">
    <text evidence="1">Belongs to the adenoviridae splicing factor family.</text>
</comment>
<dbReference type="RefSeq" id="YP_009109587.1">
    <property type="nucleotide sequence ID" value="NC_025678.1"/>
</dbReference>
<feature type="compositionally biased region" description="Acidic residues" evidence="4">
    <location>
        <begin position="29"/>
        <end position="59"/>
    </location>
</feature>
<evidence type="ECO:0000256" key="3">
    <source>
        <dbReference type="ARBA" id="ARBA00023219"/>
    </source>
</evidence>
<dbReference type="Pfam" id="PF11081">
    <property type="entry name" value="Adeno_L433K_22K"/>
    <property type="match status" value="2"/>
</dbReference>
<reference evidence="5 6" key="1">
    <citation type="submission" date="2014-07" db="EMBL/GenBank/DDBJ databases">
        <title>Full genome sequence analysis of a novel adenovirus of rhesus macaque origin indicates a new simian adenovirus serotype and species.</title>
        <authorList>
            <person name="Malouli D."/>
            <person name="Howell G.L."/>
            <person name="Legasse A.W."/>
            <person name="Kahl C."/>
            <person name="Axthelm M.K."/>
            <person name="Hansen S.G."/>
            <person name="Frueh K."/>
        </authorList>
    </citation>
    <scope>NUCLEOTIDE SEQUENCE [LARGE SCALE GENOMIC DNA]</scope>
    <source>
        <strain evidence="5">23336</strain>
    </source>
</reference>
<keyword evidence="2" id="KW-1188">Viral release from host cell</keyword>